<evidence type="ECO:0000313" key="15">
    <source>
        <dbReference type="Proteomes" id="UP000245629"/>
    </source>
</evidence>
<evidence type="ECO:0000256" key="11">
    <source>
        <dbReference type="ARBA" id="ARBA00025182"/>
    </source>
</evidence>
<dbReference type="NCBIfam" id="TIGR00810">
    <property type="entry name" value="secG"/>
    <property type="match status" value="1"/>
</dbReference>
<dbReference type="PRINTS" id="PR01651">
    <property type="entry name" value="SECGEXPORT"/>
</dbReference>
<reference evidence="15" key="1">
    <citation type="submission" date="2018-05" db="EMBL/GenBank/DDBJ databases">
        <title>Azospirillum thermophila sp. nov., a novel isolated from hot spring.</title>
        <authorList>
            <person name="Zhao Z."/>
        </authorList>
    </citation>
    <scope>NUCLEOTIDE SEQUENCE [LARGE SCALE GENOMIC DNA]</scope>
    <source>
        <strain evidence="15">CFH 70021</strain>
    </source>
</reference>
<evidence type="ECO:0000256" key="3">
    <source>
        <dbReference type="ARBA" id="ARBA00017876"/>
    </source>
</evidence>
<dbReference type="AlphaFoldDB" id="A0A2S2CKX3"/>
<keyword evidence="9 12" id="KW-0811">Translocation</keyword>
<feature type="transmembrane region" description="Helical" evidence="12">
    <location>
        <begin position="51"/>
        <end position="72"/>
    </location>
</feature>
<feature type="compositionally biased region" description="Pro residues" evidence="13">
    <location>
        <begin position="108"/>
        <end position="117"/>
    </location>
</feature>
<dbReference type="KEGG" id="azz:DEW08_01880"/>
<dbReference type="GO" id="GO:0015450">
    <property type="term" value="F:protein-transporting ATPase activity"/>
    <property type="evidence" value="ECO:0007669"/>
    <property type="project" value="UniProtKB-UniRule"/>
</dbReference>
<sequence>MESVILVVHLLIAVALVGVILIQRSEGGGLGIGGGNMGGMMTTRGTANLLTRTTGILAGCFFLTSIILAILAGGHSRPTSIIDTLPQGIPAQPTAPAQQSAPAQPAEPAQPAPPVAR</sequence>
<evidence type="ECO:0000256" key="9">
    <source>
        <dbReference type="ARBA" id="ARBA00023010"/>
    </source>
</evidence>
<dbReference type="GO" id="GO:0005886">
    <property type="term" value="C:plasma membrane"/>
    <property type="evidence" value="ECO:0007669"/>
    <property type="project" value="UniProtKB-SubCell"/>
</dbReference>
<protein>
    <recommendedName>
        <fullName evidence="3 12">Protein-export membrane protein SecG</fullName>
    </recommendedName>
</protein>
<dbReference type="EMBL" id="CP029352">
    <property type="protein sequence ID" value="AWK85096.1"/>
    <property type="molecule type" value="Genomic_DNA"/>
</dbReference>
<dbReference type="Proteomes" id="UP000245629">
    <property type="component" value="Chromosome 1"/>
</dbReference>
<keyword evidence="10 12" id="KW-0472">Membrane</keyword>
<evidence type="ECO:0000256" key="13">
    <source>
        <dbReference type="SAM" id="MobiDB-lite"/>
    </source>
</evidence>
<dbReference type="InterPro" id="IPR004692">
    <property type="entry name" value="SecG"/>
</dbReference>
<comment type="similarity">
    <text evidence="2 12">Belongs to the SecG family.</text>
</comment>
<keyword evidence="7 12" id="KW-0653">Protein transport</keyword>
<dbReference type="GO" id="GO:0043952">
    <property type="term" value="P:protein transport by the Sec complex"/>
    <property type="evidence" value="ECO:0007669"/>
    <property type="project" value="TreeGrafter"/>
</dbReference>
<feature type="compositionally biased region" description="Low complexity" evidence="13">
    <location>
        <begin position="86"/>
        <end position="107"/>
    </location>
</feature>
<organism evidence="14 15">
    <name type="scientific">Azospirillum thermophilum</name>
    <dbReference type="NCBI Taxonomy" id="2202148"/>
    <lineage>
        <taxon>Bacteria</taxon>
        <taxon>Pseudomonadati</taxon>
        <taxon>Pseudomonadota</taxon>
        <taxon>Alphaproteobacteria</taxon>
        <taxon>Rhodospirillales</taxon>
        <taxon>Azospirillaceae</taxon>
        <taxon>Azospirillum</taxon>
    </lineage>
</organism>
<gene>
    <name evidence="14" type="ORF">DEW08_01880</name>
</gene>
<keyword evidence="4 12" id="KW-0813">Transport</keyword>
<evidence type="ECO:0000256" key="6">
    <source>
        <dbReference type="ARBA" id="ARBA00022692"/>
    </source>
</evidence>
<name>A0A2S2CKX3_9PROT</name>
<evidence type="ECO:0000256" key="1">
    <source>
        <dbReference type="ARBA" id="ARBA00004651"/>
    </source>
</evidence>
<dbReference type="Pfam" id="PF03840">
    <property type="entry name" value="SecG"/>
    <property type="match status" value="1"/>
</dbReference>
<keyword evidence="15" id="KW-1185">Reference proteome</keyword>
<keyword evidence="6 12" id="KW-0812">Transmembrane</keyword>
<evidence type="ECO:0000313" key="14">
    <source>
        <dbReference type="EMBL" id="AWK85096.1"/>
    </source>
</evidence>
<dbReference type="GO" id="GO:0009306">
    <property type="term" value="P:protein secretion"/>
    <property type="evidence" value="ECO:0007669"/>
    <property type="project" value="UniProtKB-UniRule"/>
</dbReference>
<proteinExistence type="inferred from homology"/>
<comment type="caution">
    <text evidence="12">Lacks conserved residue(s) required for the propagation of feature annotation.</text>
</comment>
<dbReference type="RefSeq" id="WP_109324025.1">
    <property type="nucleotide sequence ID" value="NZ_CP029352.1"/>
</dbReference>
<comment type="subcellular location">
    <subcellularLocation>
        <location evidence="1 12">Cell membrane</location>
        <topology evidence="1 12">Multi-pass membrane protein</topology>
    </subcellularLocation>
</comment>
<dbReference type="PANTHER" id="PTHR34182">
    <property type="entry name" value="PROTEIN-EXPORT MEMBRANE PROTEIN SECG"/>
    <property type="match status" value="1"/>
</dbReference>
<evidence type="ECO:0000256" key="12">
    <source>
        <dbReference type="RuleBase" id="RU365087"/>
    </source>
</evidence>
<evidence type="ECO:0000256" key="8">
    <source>
        <dbReference type="ARBA" id="ARBA00022989"/>
    </source>
</evidence>
<evidence type="ECO:0000256" key="2">
    <source>
        <dbReference type="ARBA" id="ARBA00008445"/>
    </source>
</evidence>
<evidence type="ECO:0000256" key="5">
    <source>
        <dbReference type="ARBA" id="ARBA00022475"/>
    </source>
</evidence>
<keyword evidence="8 12" id="KW-1133">Transmembrane helix</keyword>
<evidence type="ECO:0000256" key="4">
    <source>
        <dbReference type="ARBA" id="ARBA00022448"/>
    </source>
</evidence>
<dbReference type="GO" id="GO:0065002">
    <property type="term" value="P:intracellular protein transmembrane transport"/>
    <property type="evidence" value="ECO:0007669"/>
    <property type="project" value="TreeGrafter"/>
</dbReference>
<accession>A0A2S2CKX3</accession>
<feature type="region of interest" description="Disordered" evidence="13">
    <location>
        <begin position="82"/>
        <end position="117"/>
    </location>
</feature>
<dbReference type="OrthoDB" id="7366942at2"/>
<comment type="function">
    <text evidence="11 12">Involved in protein export. Participates in an early event of protein translocation.</text>
</comment>
<dbReference type="PANTHER" id="PTHR34182:SF1">
    <property type="entry name" value="PROTEIN-EXPORT MEMBRANE PROTEIN SECG"/>
    <property type="match status" value="1"/>
</dbReference>
<evidence type="ECO:0000256" key="10">
    <source>
        <dbReference type="ARBA" id="ARBA00023136"/>
    </source>
</evidence>
<keyword evidence="5 12" id="KW-1003">Cell membrane</keyword>
<evidence type="ECO:0000256" key="7">
    <source>
        <dbReference type="ARBA" id="ARBA00022927"/>
    </source>
</evidence>